<dbReference type="CDD" id="cd01949">
    <property type="entry name" value="GGDEF"/>
    <property type="match status" value="1"/>
</dbReference>
<feature type="domain" description="HAMP" evidence="5">
    <location>
        <begin position="274"/>
        <end position="329"/>
    </location>
</feature>
<evidence type="ECO:0000259" key="5">
    <source>
        <dbReference type="PROSITE" id="PS50885"/>
    </source>
</evidence>
<dbReference type="Pfam" id="PF00990">
    <property type="entry name" value="GGDEF"/>
    <property type="match status" value="1"/>
</dbReference>
<evidence type="ECO:0000256" key="3">
    <source>
        <dbReference type="ARBA" id="ARBA00023136"/>
    </source>
</evidence>
<dbReference type="Proteomes" id="UP000294292">
    <property type="component" value="Chromosome"/>
</dbReference>
<dbReference type="KEGG" id="panc:E2636_00335"/>
<dbReference type="GO" id="GO:0005886">
    <property type="term" value="C:plasma membrane"/>
    <property type="evidence" value="ECO:0007669"/>
    <property type="project" value="UniProtKB-SubCell"/>
</dbReference>
<dbReference type="SMART" id="SM00267">
    <property type="entry name" value="GGDEF"/>
    <property type="match status" value="1"/>
</dbReference>
<reference evidence="7 8" key="1">
    <citation type="submission" date="2019-03" db="EMBL/GenBank/DDBJ databases">
        <title>Complete genome sequence of Paenisporosarcina antarctica CGMCC 1.6503T.</title>
        <authorList>
            <person name="Rong J.-C."/>
            <person name="Chi N.-Y."/>
            <person name="Zhang Q.-F."/>
        </authorList>
    </citation>
    <scope>NUCLEOTIDE SEQUENCE [LARGE SCALE GENOMIC DNA]</scope>
    <source>
        <strain evidence="7 8">CGMCC 1.6503</strain>
    </source>
</reference>
<feature type="domain" description="GGDEF" evidence="6">
    <location>
        <begin position="361"/>
        <end position="494"/>
    </location>
</feature>
<dbReference type="PANTHER" id="PTHR46663">
    <property type="entry name" value="DIGUANYLATE CYCLASE DGCT-RELATED"/>
    <property type="match status" value="1"/>
</dbReference>
<dbReference type="SMART" id="SM00304">
    <property type="entry name" value="HAMP"/>
    <property type="match status" value="1"/>
</dbReference>
<dbReference type="EMBL" id="CP038015">
    <property type="protein sequence ID" value="QBP39698.1"/>
    <property type="molecule type" value="Genomic_DNA"/>
</dbReference>
<dbReference type="RefSeq" id="WP_134207988.1">
    <property type="nucleotide sequence ID" value="NZ_CP038015.1"/>
</dbReference>
<dbReference type="OrthoDB" id="9759607at2"/>
<evidence type="ECO:0000256" key="2">
    <source>
        <dbReference type="ARBA" id="ARBA00022475"/>
    </source>
</evidence>
<feature type="transmembrane region" description="Helical" evidence="4">
    <location>
        <begin position="6"/>
        <end position="25"/>
    </location>
</feature>
<keyword evidence="3 4" id="KW-0472">Membrane</keyword>
<evidence type="ECO:0000259" key="6">
    <source>
        <dbReference type="PROSITE" id="PS50887"/>
    </source>
</evidence>
<name>A0A4P6ZUQ8_9BACL</name>
<dbReference type="Gene3D" id="6.10.340.10">
    <property type="match status" value="1"/>
</dbReference>
<keyword evidence="2" id="KW-1003">Cell membrane</keyword>
<proteinExistence type="predicted"/>
<keyword evidence="8" id="KW-1185">Reference proteome</keyword>
<evidence type="ECO:0000256" key="1">
    <source>
        <dbReference type="ARBA" id="ARBA00004236"/>
    </source>
</evidence>
<organism evidence="7 8">
    <name type="scientific">Paenisporosarcina antarctica</name>
    <dbReference type="NCBI Taxonomy" id="417367"/>
    <lineage>
        <taxon>Bacteria</taxon>
        <taxon>Bacillati</taxon>
        <taxon>Bacillota</taxon>
        <taxon>Bacilli</taxon>
        <taxon>Bacillales</taxon>
        <taxon>Caryophanaceae</taxon>
        <taxon>Paenisporosarcina</taxon>
    </lineage>
</organism>
<keyword evidence="4" id="KW-1133">Transmembrane helix</keyword>
<sequence length="500" mass="57530">MKLKVQTLFIIGISMVLFLAFLMLVTRPLLIRDGDHLDRERLELNLDMVHNYFESEKEDLNRLSLDWAVWDDSFEFIEGNNRNYVERNLMDATFDNLEITHMLFYDKNNQYINGSGIEPIDSSMKQTIQTLIDNTKNQELPFLASTPKGLALIDIEKVYPSNGEGPSNGKMVMIRLIDQLFIETLEMNLSLQLESFTQVTKQSAQLKDIQIISNKQLLGTLYIEEITDGKYIEISMLQNRDYFLQKLDSINNLFITFIVMILMIVLLIYILLDRLIVSRVTTLSGQLRDIQESKDGSTRLGYSRKNKDEIYVLEHTVNDMMQSLEESHEEIKRLAYLDFLTGLPNRFRLQRDFESFAESSERLGILFLDLDGFKAINDVYGHAAGDSLLQAVASRLTTLMQDTPGMVARIGGDEFIILVQHQQQEELGSFAQLITEVISEPYEIQGYTMHITSSLGISQLPKDGQKFYELLNHADTAMYISKKKGKNQFTFYENNSENLS</sequence>
<accession>A0A4P6ZUQ8</accession>
<dbReference type="InterPro" id="IPR029787">
    <property type="entry name" value="Nucleotide_cyclase"/>
</dbReference>
<dbReference type="InterPro" id="IPR043128">
    <property type="entry name" value="Rev_trsase/Diguanyl_cyclase"/>
</dbReference>
<comment type="subcellular location">
    <subcellularLocation>
        <location evidence="1">Cell membrane</location>
    </subcellularLocation>
</comment>
<dbReference type="InterPro" id="IPR000160">
    <property type="entry name" value="GGDEF_dom"/>
</dbReference>
<evidence type="ECO:0000256" key="4">
    <source>
        <dbReference type="SAM" id="Phobius"/>
    </source>
</evidence>
<keyword evidence="4" id="KW-0812">Transmembrane</keyword>
<dbReference type="Gene3D" id="3.30.70.270">
    <property type="match status" value="1"/>
</dbReference>
<feature type="transmembrane region" description="Helical" evidence="4">
    <location>
        <begin position="250"/>
        <end position="272"/>
    </location>
</feature>
<dbReference type="PANTHER" id="PTHR46663:SF2">
    <property type="entry name" value="GGDEF DOMAIN-CONTAINING PROTEIN"/>
    <property type="match status" value="1"/>
</dbReference>
<dbReference type="InterPro" id="IPR052163">
    <property type="entry name" value="DGC-Regulatory_Protein"/>
</dbReference>
<dbReference type="InterPro" id="IPR007892">
    <property type="entry name" value="CHASE4"/>
</dbReference>
<dbReference type="InterPro" id="IPR003660">
    <property type="entry name" value="HAMP_dom"/>
</dbReference>
<dbReference type="SUPFAM" id="SSF55073">
    <property type="entry name" value="Nucleotide cyclase"/>
    <property type="match status" value="1"/>
</dbReference>
<evidence type="ECO:0000313" key="7">
    <source>
        <dbReference type="EMBL" id="QBP39698.1"/>
    </source>
</evidence>
<dbReference type="GO" id="GO:0007165">
    <property type="term" value="P:signal transduction"/>
    <property type="evidence" value="ECO:0007669"/>
    <property type="project" value="InterPro"/>
</dbReference>
<protein>
    <submittedName>
        <fullName evidence="7">Diguanylate cyclase</fullName>
    </submittedName>
</protein>
<dbReference type="PROSITE" id="PS50887">
    <property type="entry name" value="GGDEF"/>
    <property type="match status" value="1"/>
</dbReference>
<dbReference type="PROSITE" id="PS50885">
    <property type="entry name" value="HAMP"/>
    <property type="match status" value="1"/>
</dbReference>
<dbReference type="Pfam" id="PF05228">
    <property type="entry name" value="CHASE4"/>
    <property type="match status" value="1"/>
</dbReference>
<gene>
    <name evidence="7" type="ORF">E2636_00335</name>
</gene>
<dbReference type="NCBIfam" id="TIGR00254">
    <property type="entry name" value="GGDEF"/>
    <property type="match status" value="1"/>
</dbReference>
<evidence type="ECO:0000313" key="8">
    <source>
        <dbReference type="Proteomes" id="UP000294292"/>
    </source>
</evidence>
<dbReference type="AlphaFoldDB" id="A0A4P6ZUQ8"/>